<dbReference type="InterPro" id="IPR008927">
    <property type="entry name" value="6-PGluconate_DH-like_C_sf"/>
</dbReference>
<evidence type="ECO:0000313" key="6">
    <source>
        <dbReference type="Proteomes" id="UP000021369"/>
    </source>
</evidence>
<evidence type="ECO:0000259" key="4">
    <source>
        <dbReference type="PROSITE" id="PS51176"/>
    </source>
</evidence>
<dbReference type="EMBL" id="JEOB01000002">
    <property type="protein sequence ID" value="EXM39728.1"/>
    <property type="molecule type" value="Genomic_DNA"/>
</dbReference>
<dbReference type="AlphaFoldDB" id="A0A011VYS6"/>
<dbReference type="Pfam" id="PF20463">
    <property type="entry name" value="PDH_C"/>
    <property type="match status" value="1"/>
</dbReference>
<dbReference type="InterPro" id="IPR050812">
    <property type="entry name" value="Preph/Arog_dehydrog"/>
</dbReference>
<proteinExistence type="inferred from homology"/>
<dbReference type="PANTHER" id="PTHR21363">
    <property type="entry name" value="PREPHENATE DEHYDROGENASE"/>
    <property type="match status" value="1"/>
</dbReference>
<dbReference type="PANTHER" id="PTHR21363:SF0">
    <property type="entry name" value="PREPHENATE DEHYDROGENASE [NADP(+)]"/>
    <property type="match status" value="1"/>
</dbReference>
<comment type="pathway">
    <text evidence="3">Amino-acid biosynthesis.</text>
</comment>
<dbReference type="Gene3D" id="1.10.3660.10">
    <property type="entry name" value="6-phosphogluconate dehydrogenase C-terminal like domain"/>
    <property type="match status" value="1"/>
</dbReference>
<comment type="similarity">
    <text evidence="1">Belongs to the prephenate/arogenate dehydrogenase family.</text>
</comment>
<evidence type="ECO:0000256" key="2">
    <source>
        <dbReference type="ARBA" id="ARBA00023002"/>
    </source>
</evidence>
<accession>A0A011VYS6</accession>
<dbReference type="InterPro" id="IPR003099">
    <property type="entry name" value="Prephen_DH"/>
</dbReference>
<evidence type="ECO:0000256" key="3">
    <source>
        <dbReference type="ARBA" id="ARBA00029440"/>
    </source>
</evidence>
<dbReference type="Pfam" id="PF02153">
    <property type="entry name" value="PDH_N"/>
    <property type="match status" value="1"/>
</dbReference>
<keyword evidence="6" id="KW-1185">Reference proteome</keyword>
<protein>
    <submittedName>
        <fullName evidence="5">Prephenate dehydrogenase</fullName>
    </submittedName>
</protein>
<organism evidence="5 6">
    <name type="scientific">Ruminococcus albus SY3</name>
    <dbReference type="NCBI Taxonomy" id="1341156"/>
    <lineage>
        <taxon>Bacteria</taxon>
        <taxon>Bacillati</taxon>
        <taxon>Bacillota</taxon>
        <taxon>Clostridia</taxon>
        <taxon>Eubacteriales</taxon>
        <taxon>Oscillospiraceae</taxon>
        <taxon>Ruminococcus</taxon>
    </lineage>
</organism>
<dbReference type="GO" id="GO:0070403">
    <property type="term" value="F:NAD+ binding"/>
    <property type="evidence" value="ECO:0007669"/>
    <property type="project" value="InterPro"/>
</dbReference>
<reference evidence="5 6" key="1">
    <citation type="submission" date="2013-06" db="EMBL/GenBank/DDBJ databases">
        <title>Rumen cellulosomics: divergent fiber-degrading strategies revealed by comparative genome-wide analysis of six Ruminococcal strains.</title>
        <authorList>
            <person name="Dassa B."/>
            <person name="Borovok I."/>
            <person name="Lamed R."/>
            <person name="Flint H."/>
            <person name="Yeoman C.J."/>
            <person name="White B."/>
            <person name="Bayer E.A."/>
        </authorList>
    </citation>
    <scope>NUCLEOTIDE SEQUENCE [LARGE SCALE GENOMIC DNA]</scope>
    <source>
        <strain evidence="5 6">SY3</strain>
    </source>
</reference>
<evidence type="ECO:0000256" key="1">
    <source>
        <dbReference type="ARBA" id="ARBA00007964"/>
    </source>
</evidence>
<name>A0A011VYS6_RUMAL</name>
<dbReference type="InterPro" id="IPR046825">
    <property type="entry name" value="PDH_C"/>
</dbReference>
<dbReference type="OrthoDB" id="9802008at2"/>
<evidence type="ECO:0000313" key="5">
    <source>
        <dbReference type="EMBL" id="EXM39728.1"/>
    </source>
</evidence>
<gene>
    <name evidence="5" type="ORF">RASY3_07965</name>
</gene>
<dbReference type="Proteomes" id="UP000021369">
    <property type="component" value="Unassembled WGS sequence"/>
</dbReference>
<sequence>MKIGIVGLGLIGGSLAKAIKKNTDHSCFALDIDRAAIAGAVAQEAIDGELTTDTLHTCDIVMVCLHPAQTIRFILDNKANFKKGGIVIDSCGVKTSIVEAVEAPLKEEGVVFIGCHPMAGREFSGFAYSVDNLFERASFIMTPSDDTAAKTVREISQLAYEIGFAKVVTSTTEEHDRIIAFTSQLAHVVSSAYVKSPSLLKQAGFSAGSFKDLTRVAKLNENMWTELFLMNKQPLVDELDCIIARLTEYRDAINAGDADGLRELLKAGRELKELSNNQQ</sequence>
<keyword evidence="2" id="KW-0560">Oxidoreductase</keyword>
<dbReference type="InterPro" id="IPR046826">
    <property type="entry name" value="PDH_N"/>
</dbReference>
<feature type="domain" description="Prephenate/arogenate dehydrogenase" evidence="4">
    <location>
        <begin position="1"/>
        <end position="279"/>
    </location>
</feature>
<dbReference type="SUPFAM" id="SSF48179">
    <property type="entry name" value="6-phosphogluconate dehydrogenase C-terminal domain-like"/>
    <property type="match status" value="1"/>
</dbReference>
<dbReference type="PROSITE" id="PS51176">
    <property type="entry name" value="PDH_ADH"/>
    <property type="match status" value="1"/>
</dbReference>
<dbReference type="GO" id="GO:0006571">
    <property type="term" value="P:tyrosine biosynthetic process"/>
    <property type="evidence" value="ECO:0007669"/>
    <property type="project" value="InterPro"/>
</dbReference>
<dbReference type="PATRIC" id="fig|1341156.4.peg.1998"/>
<dbReference type="GO" id="GO:0008977">
    <property type="term" value="F:prephenate dehydrogenase (NAD+) activity"/>
    <property type="evidence" value="ECO:0007669"/>
    <property type="project" value="InterPro"/>
</dbReference>
<dbReference type="SUPFAM" id="SSF51735">
    <property type="entry name" value="NAD(P)-binding Rossmann-fold domains"/>
    <property type="match status" value="1"/>
</dbReference>
<dbReference type="RefSeq" id="WP_037286708.1">
    <property type="nucleotide sequence ID" value="NZ_JEOB01000002.1"/>
</dbReference>
<dbReference type="InterPro" id="IPR036291">
    <property type="entry name" value="NAD(P)-bd_dom_sf"/>
</dbReference>
<dbReference type="GO" id="GO:0004665">
    <property type="term" value="F:prephenate dehydrogenase (NADP+) activity"/>
    <property type="evidence" value="ECO:0007669"/>
    <property type="project" value="InterPro"/>
</dbReference>
<dbReference type="Gene3D" id="3.40.50.720">
    <property type="entry name" value="NAD(P)-binding Rossmann-like Domain"/>
    <property type="match status" value="1"/>
</dbReference>
<comment type="caution">
    <text evidence="5">The sequence shown here is derived from an EMBL/GenBank/DDBJ whole genome shotgun (WGS) entry which is preliminary data.</text>
</comment>